<feature type="transmembrane region" description="Helical" evidence="8">
    <location>
        <begin position="76"/>
        <end position="95"/>
    </location>
</feature>
<evidence type="ECO:0000256" key="2">
    <source>
        <dbReference type="ARBA" id="ARBA00009142"/>
    </source>
</evidence>
<name>A0A242N4U1_CABSO</name>
<evidence type="ECO:0000256" key="8">
    <source>
        <dbReference type="RuleBase" id="RU363041"/>
    </source>
</evidence>
<dbReference type="RefSeq" id="WP_086386285.1">
    <property type="nucleotide sequence ID" value="NZ_NBTZ01000024.1"/>
</dbReference>
<proteinExistence type="inferred from homology"/>
<feature type="transmembrane region" description="Helical" evidence="8">
    <location>
        <begin position="101"/>
        <end position="121"/>
    </location>
</feature>
<comment type="similarity">
    <text evidence="2 8">Belongs to the 4-toluene sulfonate uptake permease (TSUP) (TC 2.A.102) family.</text>
</comment>
<evidence type="ECO:0000313" key="10">
    <source>
        <dbReference type="Proteomes" id="UP000195221"/>
    </source>
</evidence>
<evidence type="ECO:0000256" key="3">
    <source>
        <dbReference type="ARBA" id="ARBA00022448"/>
    </source>
</evidence>
<keyword evidence="6 8" id="KW-1133">Transmembrane helix</keyword>
<evidence type="ECO:0000256" key="4">
    <source>
        <dbReference type="ARBA" id="ARBA00022475"/>
    </source>
</evidence>
<feature type="transmembrane region" description="Helical" evidence="8">
    <location>
        <begin position="35"/>
        <end position="55"/>
    </location>
</feature>
<keyword evidence="4 8" id="KW-1003">Cell membrane</keyword>
<dbReference type="EMBL" id="NBTZ01000024">
    <property type="protein sequence ID" value="OTP78424.1"/>
    <property type="molecule type" value="Genomic_DNA"/>
</dbReference>
<comment type="subcellular location">
    <subcellularLocation>
        <location evidence="1 8">Cell membrane</location>
        <topology evidence="1 8">Multi-pass membrane protein</topology>
    </subcellularLocation>
</comment>
<dbReference type="Pfam" id="PF01925">
    <property type="entry name" value="TauE"/>
    <property type="match status" value="1"/>
</dbReference>
<evidence type="ECO:0000256" key="5">
    <source>
        <dbReference type="ARBA" id="ARBA00022692"/>
    </source>
</evidence>
<keyword evidence="3" id="KW-0813">Transport</keyword>
<dbReference type="AlphaFoldDB" id="A0A242N4U1"/>
<dbReference type="GO" id="GO:0005886">
    <property type="term" value="C:plasma membrane"/>
    <property type="evidence" value="ECO:0007669"/>
    <property type="project" value="UniProtKB-SubCell"/>
</dbReference>
<keyword evidence="5 8" id="KW-0812">Transmembrane</keyword>
<evidence type="ECO:0000256" key="1">
    <source>
        <dbReference type="ARBA" id="ARBA00004651"/>
    </source>
</evidence>
<dbReference type="InterPro" id="IPR052017">
    <property type="entry name" value="TSUP"/>
</dbReference>
<evidence type="ECO:0000313" key="9">
    <source>
        <dbReference type="EMBL" id="OTP78424.1"/>
    </source>
</evidence>
<gene>
    <name evidence="9" type="ORF">PAMC26577_05000</name>
</gene>
<dbReference type="PANTHER" id="PTHR30269:SF37">
    <property type="entry name" value="MEMBRANE TRANSPORTER PROTEIN"/>
    <property type="match status" value="1"/>
</dbReference>
<dbReference type="PANTHER" id="PTHR30269">
    <property type="entry name" value="TRANSMEMBRANE PROTEIN YFCA"/>
    <property type="match status" value="1"/>
</dbReference>
<evidence type="ECO:0000256" key="6">
    <source>
        <dbReference type="ARBA" id="ARBA00022989"/>
    </source>
</evidence>
<keyword evidence="7 8" id="KW-0472">Membrane</keyword>
<protein>
    <recommendedName>
        <fullName evidence="8">Probable membrane transporter protein</fullName>
    </recommendedName>
</protein>
<feature type="transmembrane region" description="Helical" evidence="8">
    <location>
        <begin position="170"/>
        <end position="187"/>
    </location>
</feature>
<reference evidence="9 10" key="1">
    <citation type="submission" date="2017-03" db="EMBL/GenBank/DDBJ databases">
        <title>Genome analysis of strain PAMC 26577.</title>
        <authorList>
            <person name="Oh H.-M."/>
            <person name="Yang J.-A."/>
        </authorList>
    </citation>
    <scope>NUCLEOTIDE SEQUENCE [LARGE SCALE GENOMIC DNA]</scope>
    <source>
        <strain evidence="9 10">PAMC 26577</strain>
    </source>
</reference>
<dbReference type="Proteomes" id="UP000195221">
    <property type="component" value="Unassembled WGS sequence"/>
</dbReference>
<dbReference type="InterPro" id="IPR002781">
    <property type="entry name" value="TM_pro_TauE-like"/>
</dbReference>
<organism evidence="9 10">
    <name type="scientific">Caballeronia sordidicola</name>
    <name type="common">Burkholderia sordidicola</name>
    <dbReference type="NCBI Taxonomy" id="196367"/>
    <lineage>
        <taxon>Bacteria</taxon>
        <taxon>Pseudomonadati</taxon>
        <taxon>Pseudomonadota</taxon>
        <taxon>Betaproteobacteria</taxon>
        <taxon>Burkholderiales</taxon>
        <taxon>Burkholderiaceae</taxon>
        <taxon>Caballeronia</taxon>
    </lineage>
</organism>
<sequence>MNFVAGPQVLAWLTVVACIAGMAKGLTGFGGALVMAPLFGTLIDVPDAGALVVLIHCATSMQGARNWRHAVRWKSVAPLAGVAIVFTAITSRFVADGNAVFLRHAVATAVLGITGLHVAGWRWRHDAGWTPTFSAGIISGVLTALAGLGGPPAVYYFAAHHKGLALRANLLGYFAILFGGAIILLVADHRIRAPQIWTAALLIPAFGVGVHCGECIGPRLPSRWFDHAVIGLLLGSGVIALIT</sequence>
<feature type="transmembrane region" description="Helical" evidence="8">
    <location>
        <begin position="133"/>
        <end position="158"/>
    </location>
</feature>
<accession>A0A242N4U1</accession>
<evidence type="ECO:0000256" key="7">
    <source>
        <dbReference type="ARBA" id="ARBA00023136"/>
    </source>
</evidence>
<comment type="caution">
    <text evidence="9">The sequence shown here is derived from an EMBL/GenBank/DDBJ whole genome shotgun (WGS) entry which is preliminary data.</text>
</comment>